<dbReference type="InterPro" id="IPR015310">
    <property type="entry name" value="AHSA1-like_N"/>
</dbReference>
<evidence type="ECO:0000256" key="14">
    <source>
        <dbReference type="ARBA" id="ARBA00023125"/>
    </source>
</evidence>
<dbReference type="GO" id="GO:0003950">
    <property type="term" value="F:NAD+ poly-ADP-ribosyltransferase activity"/>
    <property type="evidence" value="ECO:0007669"/>
    <property type="project" value="UniProtKB-UniRule"/>
</dbReference>
<dbReference type="Gene3D" id="3.30.530.20">
    <property type="match status" value="1"/>
</dbReference>
<keyword evidence="7" id="KW-0548">Nucleotidyltransferase</keyword>
<feature type="domain" description="PARP catalytic" evidence="21">
    <location>
        <begin position="650"/>
        <end position="875"/>
    </location>
</feature>
<keyword evidence="24" id="KW-1185">Reference proteome</keyword>
<keyword evidence="9" id="KW-0677">Repeat</keyword>
<dbReference type="InterPro" id="IPR012317">
    <property type="entry name" value="Poly(ADP-ribose)pol_cat_dom"/>
</dbReference>
<keyword evidence="8" id="KW-0479">Metal-binding</keyword>
<reference evidence="25" key="2">
    <citation type="submission" date="2016-11" db="UniProtKB">
        <authorList>
            <consortium name="WormBaseParasite"/>
        </authorList>
    </citation>
    <scope>IDENTIFICATION</scope>
</reference>
<comment type="catalytic activity">
    <reaction evidence="2">
        <text>L-glutamyl-[protein] + NAD(+) = 5-O-(ADP-D-ribosyl)-L-glutamyl-[protein] + nicotinamide</text>
        <dbReference type="Rhea" id="RHEA:58224"/>
        <dbReference type="Rhea" id="RHEA-COMP:10208"/>
        <dbReference type="Rhea" id="RHEA-COMP:15089"/>
        <dbReference type="ChEBI" id="CHEBI:17154"/>
        <dbReference type="ChEBI" id="CHEBI:29973"/>
        <dbReference type="ChEBI" id="CHEBI:57540"/>
        <dbReference type="ChEBI" id="CHEBI:142540"/>
    </reaction>
</comment>
<dbReference type="InterPro" id="IPR012982">
    <property type="entry name" value="PARP1-like_PADR1_Zn_ribbon"/>
</dbReference>
<sequence length="1214" mass="138920">MASSAKDLPYGAEYAKSNRASCKGCHGLISQDSLRMSLRKPSHFFDGLQDNWFHFTCFWKKVKPDDVSEASIRGMELLKWSDQEQIRKKINENQAGTSNVREISVMLISEYAVTGRSKCLNCKGNIKKNTLRLGMKSAWYHVNCFEKIEPYTSCAEKIVGFQNLSKSDQDILKTMFNKQAETSIKRKLTKINDNVAKKAKIEQIDTEEKMGRLKAQADEMWSVRKKLSKCLNKNDIQILLQANNQALPKHGGETKLLDRLVDCIVFGCPLPCKQCKEGNIVYSSSQKSYVCTGYLSEYTRCMYTCRNPPRKPFVVPDGMKRSICEFKNFKAKDPKNREYSALEYEKPTKSKSLKVLGQRVGEMSRKCMKRGNTDSKDSRMQQQIIKNGTVVDVECPLQEVVHVWKDENGKLWETTLGKADFQTGANSFYKLQLLKHDVKQNYYVFRSWGRVGTDIGGAKTDKYHGHLEEAKMTFEKLFYEKTANNWKDVENFKKVPEKMSLIETHYGNLKELQTSVVKPGSLSKLPGSIQQIITMIFDVNAMNDVLESLEIDTGKMPLGILSIRHIKNAYKILTELQTLMEVGNAKYEDYLDATNRFFTLIPHNFGMNKPPLLNSQKLLIDKAKLLDDLLELEVTYSILKSDDRRDRTRDPVDVHYEKLHAELELLDKQSDEYRRILQYAANTHAPTHDQYKLEIVDIIRVKREGESERFKKDIPNHYLLWHGSRITNYAGILSQGLRVAPPEAPMTGYMFGKGIYFADLISKSANYCYAVNTEGFILLCEVALGEMQEEINAKSITKPDKGKHSVKGLGQTIPDPNEHFVTEDGVTIPMGKPIDTKRQDLSLLYNEYIVYDVAQDSLWSLHLLTVMAKWGEGDPRWIVEERPDAVNVNNWHWTEKNATPWSKQRLKELLEGQKYESGSTVVIFKELKKLDGEATANNRKAKLIFLFEWLIELSFEVKVAGSDIDYEGHVEIPNLSDENEADEVDITPSVTTSGPHEDRVRHLLNNEVAAFLRKQLAVYIRELKEEFSKGLILPTDRTKPQVVSKGKTNIGKQYVDKKAFQNHVVTSADNDLTKTTPVSIDVKSLSFMESFKVQPDQLWEVLTEVEMVKKWSNNDAKLDLRPQGAFALFGGMVTGEFVEIERCKELAMKWRLKTYPPGCFANVTFRLKDERDSTTLEVDVTGIPSTEYENTENGLHRFYIQNIMRTFGFGAHIF</sequence>
<organism evidence="24 25">
    <name type="scientific">Loa loa</name>
    <name type="common">Eye worm</name>
    <name type="synonym">Filaria loa</name>
    <dbReference type="NCBI Taxonomy" id="7209"/>
    <lineage>
        <taxon>Eukaryota</taxon>
        <taxon>Metazoa</taxon>
        <taxon>Ecdysozoa</taxon>
        <taxon>Nematoda</taxon>
        <taxon>Chromadorea</taxon>
        <taxon>Rhabditida</taxon>
        <taxon>Spirurina</taxon>
        <taxon>Spiruromorpha</taxon>
        <taxon>Filarioidea</taxon>
        <taxon>Onchocercidae</taxon>
        <taxon>Loa</taxon>
    </lineage>
</organism>
<dbReference type="CDD" id="cd08892">
    <property type="entry name" value="SRPBCC_Aha1"/>
    <property type="match status" value="1"/>
</dbReference>
<dbReference type="SUPFAM" id="SSF57716">
    <property type="entry name" value="Glucocorticoid receptor-like (DNA-binding domain)"/>
    <property type="match status" value="2"/>
</dbReference>
<dbReference type="InterPro" id="IPR036930">
    <property type="entry name" value="WGR_dom_sf"/>
</dbReference>
<dbReference type="CDD" id="cd08001">
    <property type="entry name" value="WGR_PARP1_like"/>
    <property type="match status" value="1"/>
</dbReference>
<dbReference type="SMART" id="SM01000">
    <property type="entry name" value="Aha1_N"/>
    <property type="match status" value="1"/>
</dbReference>
<dbReference type="InterPro" id="IPR004102">
    <property type="entry name" value="Poly(ADP-ribose)pol_reg_dom"/>
</dbReference>
<keyword evidence="12" id="KW-0862">Zinc</keyword>
<dbReference type="SUPFAM" id="SSF55961">
    <property type="entry name" value="Bet v1-like"/>
    <property type="match status" value="1"/>
</dbReference>
<keyword evidence="15" id="KW-0539">Nucleus</keyword>
<keyword evidence="6 19" id="KW-0808">Transferase</keyword>
<dbReference type="Gene3D" id="3.30.1740.10">
    <property type="entry name" value="Zinc finger, PARP-type"/>
    <property type="match status" value="2"/>
</dbReference>
<dbReference type="SMART" id="SM01335">
    <property type="entry name" value="PADR1"/>
    <property type="match status" value="1"/>
</dbReference>
<dbReference type="CDD" id="cd01437">
    <property type="entry name" value="parp_like"/>
    <property type="match status" value="1"/>
</dbReference>
<dbReference type="GO" id="GO:0140807">
    <property type="term" value="F:NAD+-protein-glutamate ADP-ribosyltransferase activity"/>
    <property type="evidence" value="ECO:0007669"/>
    <property type="project" value="RHEA"/>
</dbReference>
<evidence type="ECO:0000259" key="23">
    <source>
        <dbReference type="PROSITE" id="PS51977"/>
    </source>
</evidence>
<evidence type="ECO:0000256" key="16">
    <source>
        <dbReference type="ARBA" id="ARBA00024347"/>
    </source>
</evidence>
<evidence type="ECO:0000313" key="25">
    <source>
        <dbReference type="WBParaSite" id="EN70_6557"/>
    </source>
</evidence>
<dbReference type="Gene3D" id="2.20.25.630">
    <property type="match status" value="1"/>
</dbReference>
<dbReference type="PROSITE" id="PS51977">
    <property type="entry name" value="WGR"/>
    <property type="match status" value="1"/>
</dbReference>
<dbReference type="SMART" id="SM01336">
    <property type="entry name" value="zf-PARP"/>
    <property type="match status" value="2"/>
</dbReference>
<comment type="similarity">
    <text evidence="4">Belongs to the AHA1 family.</text>
</comment>
<evidence type="ECO:0000256" key="4">
    <source>
        <dbReference type="ARBA" id="ARBA00006817"/>
    </source>
</evidence>
<dbReference type="PANTHER" id="PTHR10459:SF60">
    <property type="entry name" value="POLY [ADP-RIBOSE] POLYMERASE 2"/>
    <property type="match status" value="1"/>
</dbReference>
<dbReference type="InterPro" id="IPR013538">
    <property type="entry name" value="ASHA1/2-like_C"/>
</dbReference>
<feature type="domain" description="WGR" evidence="23">
    <location>
        <begin position="400"/>
        <end position="499"/>
    </location>
</feature>
<dbReference type="InterPro" id="IPR036957">
    <property type="entry name" value="Znf_PARP_sf"/>
</dbReference>
<keyword evidence="13 19" id="KW-0520">NAD</keyword>
<evidence type="ECO:0000256" key="2">
    <source>
        <dbReference type="ARBA" id="ARBA00000459"/>
    </source>
</evidence>
<dbReference type="AlphaFoldDB" id="A0A1I7VUW1"/>
<dbReference type="SMART" id="SM00773">
    <property type="entry name" value="WGR"/>
    <property type="match status" value="1"/>
</dbReference>
<reference evidence="24" key="1">
    <citation type="submission" date="2012-04" db="EMBL/GenBank/DDBJ databases">
        <title>The Genome Sequence of Loa loa.</title>
        <authorList>
            <consortium name="The Broad Institute Genome Sequencing Platform"/>
            <consortium name="Broad Institute Genome Sequencing Center for Infectious Disease"/>
            <person name="Nutman T.B."/>
            <person name="Fink D.L."/>
            <person name="Russ C."/>
            <person name="Young S."/>
            <person name="Zeng Q."/>
            <person name="Gargeya S."/>
            <person name="Alvarado L."/>
            <person name="Berlin A."/>
            <person name="Chapman S.B."/>
            <person name="Chen Z."/>
            <person name="Freedman E."/>
            <person name="Gellesch M."/>
            <person name="Goldberg J."/>
            <person name="Griggs A."/>
            <person name="Gujja S."/>
            <person name="Heilman E.R."/>
            <person name="Heiman D."/>
            <person name="Howarth C."/>
            <person name="Mehta T."/>
            <person name="Neiman D."/>
            <person name="Pearson M."/>
            <person name="Roberts A."/>
            <person name="Saif S."/>
            <person name="Shea T."/>
            <person name="Shenoy N."/>
            <person name="Sisk P."/>
            <person name="Stolte C."/>
            <person name="Sykes S."/>
            <person name="White J."/>
            <person name="Yandava C."/>
            <person name="Haas B."/>
            <person name="Henn M.R."/>
            <person name="Nusbaum C."/>
            <person name="Birren B."/>
        </authorList>
    </citation>
    <scope>NUCLEOTIDE SEQUENCE [LARGE SCALE GENOMIC DNA]</scope>
</reference>
<dbReference type="EC" id="2.4.2.-" evidence="19"/>
<comment type="catalytic activity">
    <reaction evidence="17">
        <text>NAD(+) + (ADP-D-ribosyl)n-acceptor = nicotinamide + (ADP-D-ribosyl)n+1-acceptor + H(+).</text>
        <dbReference type="EC" id="2.4.2.30"/>
    </reaction>
</comment>
<dbReference type="Pfam" id="PF00644">
    <property type="entry name" value="PARP"/>
    <property type="match status" value="1"/>
</dbReference>
<evidence type="ECO:0000256" key="19">
    <source>
        <dbReference type="RuleBase" id="RU362114"/>
    </source>
</evidence>
<keyword evidence="5 19" id="KW-0328">Glycosyltransferase</keyword>
<dbReference type="GO" id="GO:0005730">
    <property type="term" value="C:nucleolus"/>
    <property type="evidence" value="ECO:0007669"/>
    <property type="project" value="TreeGrafter"/>
</dbReference>
<dbReference type="SUPFAM" id="SSF56399">
    <property type="entry name" value="ADP-ribosylation"/>
    <property type="match status" value="1"/>
</dbReference>
<dbReference type="WBParaSite" id="EN70_6557">
    <property type="protein sequence ID" value="EN70_6557"/>
    <property type="gene ID" value="EN70_6557"/>
</dbReference>
<evidence type="ECO:0000256" key="9">
    <source>
        <dbReference type="ARBA" id="ARBA00022737"/>
    </source>
</evidence>
<accession>A0A1I7VUW1</accession>
<dbReference type="GO" id="GO:0140806">
    <property type="term" value="F:NAD+-protein-aspartate ADP-ribosyltransferase activity"/>
    <property type="evidence" value="ECO:0007669"/>
    <property type="project" value="RHEA"/>
</dbReference>
<dbReference type="InterPro" id="IPR008893">
    <property type="entry name" value="WGR_domain"/>
</dbReference>
<name>A0A1I7VUW1_LOALO</name>
<dbReference type="Proteomes" id="UP000095285">
    <property type="component" value="Unassembled WGS sequence"/>
</dbReference>
<dbReference type="GO" id="GO:0016779">
    <property type="term" value="F:nucleotidyltransferase activity"/>
    <property type="evidence" value="ECO:0007669"/>
    <property type="project" value="UniProtKB-KW"/>
</dbReference>
<dbReference type="Gene3D" id="1.10.20.130">
    <property type="match status" value="1"/>
</dbReference>
<dbReference type="Gene3D" id="3.90.228.10">
    <property type="match status" value="1"/>
</dbReference>
<comment type="similarity">
    <text evidence="16">Belongs to the ARTD/PARP family.</text>
</comment>
<evidence type="ECO:0000256" key="7">
    <source>
        <dbReference type="ARBA" id="ARBA00022695"/>
    </source>
</evidence>
<dbReference type="Pfam" id="PF09229">
    <property type="entry name" value="Aha1_N"/>
    <property type="match status" value="1"/>
</dbReference>
<dbReference type="FunFam" id="1.20.142.10:FF:000001">
    <property type="entry name" value="Poly [ADP-ribose] polymerase"/>
    <property type="match status" value="1"/>
</dbReference>
<dbReference type="eggNOG" id="KOG1037">
    <property type="taxonomic scope" value="Eukaryota"/>
</dbReference>
<evidence type="ECO:0000259" key="22">
    <source>
        <dbReference type="PROSITE" id="PS51060"/>
    </source>
</evidence>
<dbReference type="InterPro" id="IPR023393">
    <property type="entry name" value="START-like_dom_sf"/>
</dbReference>
<dbReference type="GO" id="GO:0008270">
    <property type="term" value="F:zinc ion binding"/>
    <property type="evidence" value="ECO:0007669"/>
    <property type="project" value="UniProtKB-KW"/>
</dbReference>
<keyword evidence="10" id="KW-0013">ADP-ribosylation</keyword>
<dbReference type="InterPro" id="IPR036616">
    <property type="entry name" value="Poly(ADP-ribose)pol_reg_dom_sf"/>
</dbReference>
<dbReference type="Pfam" id="PF08063">
    <property type="entry name" value="Zn_ribbon_PADR1"/>
    <property type="match status" value="1"/>
</dbReference>
<evidence type="ECO:0000256" key="18">
    <source>
        <dbReference type="ARBA" id="ARBA00071874"/>
    </source>
</evidence>
<dbReference type="PROSITE" id="PS50064">
    <property type="entry name" value="ZF_PARP_2"/>
    <property type="match status" value="2"/>
</dbReference>
<evidence type="ECO:0000256" key="1">
    <source>
        <dbReference type="ARBA" id="ARBA00000438"/>
    </source>
</evidence>
<evidence type="ECO:0000256" key="12">
    <source>
        <dbReference type="ARBA" id="ARBA00022833"/>
    </source>
</evidence>
<dbReference type="GO" id="GO:0001671">
    <property type="term" value="F:ATPase activator activity"/>
    <property type="evidence" value="ECO:0007669"/>
    <property type="project" value="InterPro"/>
</dbReference>
<evidence type="ECO:0000256" key="15">
    <source>
        <dbReference type="ARBA" id="ARBA00023242"/>
    </source>
</evidence>
<dbReference type="Pfam" id="PF08327">
    <property type="entry name" value="AHSA1"/>
    <property type="match status" value="1"/>
</dbReference>
<dbReference type="Pfam" id="PF05406">
    <property type="entry name" value="WGR"/>
    <property type="match status" value="1"/>
</dbReference>
<evidence type="ECO:0000256" key="13">
    <source>
        <dbReference type="ARBA" id="ARBA00023027"/>
    </source>
</evidence>
<dbReference type="Pfam" id="PF21728">
    <property type="entry name" value="PADR1_N"/>
    <property type="match status" value="1"/>
</dbReference>
<dbReference type="InterPro" id="IPR036338">
    <property type="entry name" value="Aha1"/>
</dbReference>
<keyword evidence="11" id="KW-0863">Zinc-finger</keyword>
<feature type="domain" description="PARP-type" evidence="20">
    <location>
        <begin position="107"/>
        <end position="173"/>
    </location>
</feature>
<dbReference type="Pfam" id="PF00645">
    <property type="entry name" value="zf-PARP"/>
    <property type="match status" value="2"/>
</dbReference>
<evidence type="ECO:0000256" key="17">
    <source>
        <dbReference type="ARBA" id="ARBA00033987"/>
    </source>
</evidence>
<comment type="subcellular location">
    <subcellularLocation>
        <location evidence="3">Nucleus</location>
    </subcellularLocation>
</comment>
<dbReference type="SUPFAM" id="SSF103111">
    <property type="entry name" value="Activator of Hsp90 ATPase, Aha1"/>
    <property type="match status" value="1"/>
</dbReference>
<dbReference type="SUPFAM" id="SSF47587">
    <property type="entry name" value="Domain of poly(ADP-ribose) polymerase"/>
    <property type="match status" value="1"/>
</dbReference>
<dbReference type="InterPro" id="IPR049296">
    <property type="entry name" value="PARP1-like_PADR1_N"/>
</dbReference>
<dbReference type="PROSITE" id="PS51059">
    <property type="entry name" value="PARP_CATALYTIC"/>
    <property type="match status" value="1"/>
</dbReference>
<dbReference type="PANTHER" id="PTHR10459">
    <property type="entry name" value="DNA LIGASE"/>
    <property type="match status" value="1"/>
</dbReference>
<dbReference type="Gene3D" id="1.20.142.10">
    <property type="entry name" value="Poly(ADP-ribose) polymerase, regulatory domain"/>
    <property type="match status" value="1"/>
</dbReference>
<feature type="domain" description="PARP alpha-helical" evidence="22">
    <location>
        <begin position="522"/>
        <end position="640"/>
    </location>
</feature>
<evidence type="ECO:0000256" key="3">
    <source>
        <dbReference type="ARBA" id="ARBA00004123"/>
    </source>
</evidence>
<dbReference type="FunFam" id="3.90.228.10:FF:000002">
    <property type="entry name" value="Poly [ADP-ribose] polymerase"/>
    <property type="match status" value="1"/>
</dbReference>
<evidence type="ECO:0000256" key="5">
    <source>
        <dbReference type="ARBA" id="ARBA00022676"/>
    </source>
</evidence>
<dbReference type="PROSITE" id="PS51060">
    <property type="entry name" value="PARP_ALPHA_HD"/>
    <property type="match status" value="1"/>
</dbReference>
<keyword evidence="14" id="KW-0238">DNA-binding</keyword>
<evidence type="ECO:0000256" key="8">
    <source>
        <dbReference type="ARBA" id="ARBA00022723"/>
    </source>
</evidence>
<dbReference type="Pfam" id="PF02877">
    <property type="entry name" value="PARP_reg"/>
    <property type="match status" value="1"/>
</dbReference>
<evidence type="ECO:0000259" key="21">
    <source>
        <dbReference type="PROSITE" id="PS51059"/>
    </source>
</evidence>
<protein>
    <recommendedName>
        <fullName evidence="18 19">Poly [ADP-ribose] polymerase</fullName>
        <shortName evidence="19">PARP</shortName>
        <ecNumber evidence="19">2.4.2.-</ecNumber>
    </recommendedName>
</protein>
<dbReference type="GO" id="GO:0003677">
    <property type="term" value="F:DNA binding"/>
    <property type="evidence" value="ECO:0007669"/>
    <property type="project" value="UniProtKB-KW"/>
</dbReference>
<evidence type="ECO:0000256" key="11">
    <source>
        <dbReference type="ARBA" id="ARBA00022771"/>
    </source>
</evidence>
<dbReference type="InterPro" id="IPR001510">
    <property type="entry name" value="Znf_PARP"/>
</dbReference>
<dbReference type="InterPro" id="IPR038650">
    <property type="entry name" value="PADR1_C_dom_sf"/>
</dbReference>
<evidence type="ECO:0000259" key="20">
    <source>
        <dbReference type="PROSITE" id="PS50064"/>
    </source>
</evidence>
<dbReference type="SUPFAM" id="SSF142921">
    <property type="entry name" value="WGR domain-like"/>
    <property type="match status" value="1"/>
</dbReference>
<evidence type="ECO:0000256" key="6">
    <source>
        <dbReference type="ARBA" id="ARBA00022679"/>
    </source>
</evidence>
<evidence type="ECO:0000313" key="24">
    <source>
        <dbReference type="Proteomes" id="UP000095285"/>
    </source>
</evidence>
<evidence type="ECO:0000256" key="10">
    <source>
        <dbReference type="ARBA" id="ARBA00022765"/>
    </source>
</evidence>
<dbReference type="GO" id="GO:0006302">
    <property type="term" value="P:double-strand break repair"/>
    <property type="evidence" value="ECO:0007669"/>
    <property type="project" value="TreeGrafter"/>
</dbReference>
<dbReference type="STRING" id="7209.A0A1I7VUW1"/>
<feature type="domain" description="PARP-type" evidence="20">
    <location>
        <begin position="10"/>
        <end position="94"/>
    </location>
</feature>
<proteinExistence type="inferred from homology"/>
<dbReference type="GO" id="GO:0051087">
    <property type="term" value="F:protein-folding chaperone binding"/>
    <property type="evidence" value="ECO:0007669"/>
    <property type="project" value="InterPro"/>
</dbReference>
<comment type="catalytic activity">
    <reaction evidence="1">
        <text>L-aspartyl-[protein] + NAD(+) = 4-O-(ADP-D-ribosyl)-L-aspartyl-[protein] + nicotinamide</text>
        <dbReference type="Rhea" id="RHEA:54424"/>
        <dbReference type="Rhea" id="RHEA-COMP:9867"/>
        <dbReference type="Rhea" id="RHEA-COMP:13832"/>
        <dbReference type="ChEBI" id="CHEBI:17154"/>
        <dbReference type="ChEBI" id="CHEBI:29961"/>
        <dbReference type="ChEBI" id="CHEBI:57540"/>
        <dbReference type="ChEBI" id="CHEBI:138102"/>
    </reaction>
</comment>
<dbReference type="Gene3D" id="3.15.10.20">
    <property type="entry name" value="Activator of Hsp90 ATPase Aha1, N-terminal domain"/>
    <property type="match status" value="1"/>
</dbReference>
<dbReference type="PROSITE" id="PS52007">
    <property type="entry name" value="PADR1"/>
    <property type="match status" value="1"/>
</dbReference>
<dbReference type="GO" id="GO:0070212">
    <property type="term" value="P:protein poly-ADP-ribosylation"/>
    <property type="evidence" value="ECO:0007669"/>
    <property type="project" value="TreeGrafter"/>
</dbReference>
<dbReference type="InterPro" id="IPR050800">
    <property type="entry name" value="ARTD/PARP"/>
</dbReference>